<dbReference type="CDD" id="cd00201">
    <property type="entry name" value="WW"/>
    <property type="match status" value="1"/>
</dbReference>
<dbReference type="SMART" id="SM00456">
    <property type="entry name" value="WW"/>
    <property type="match status" value="1"/>
</dbReference>
<feature type="compositionally biased region" description="Polar residues" evidence="1">
    <location>
        <begin position="53"/>
        <end position="62"/>
    </location>
</feature>
<protein>
    <recommendedName>
        <fullName evidence="2">WW domain-containing protein</fullName>
    </recommendedName>
</protein>
<keyword evidence="4" id="KW-1185">Reference proteome</keyword>
<dbReference type="Gene3D" id="2.20.70.10">
    <property type="match status" value="1"/>
</dbReference>
<evidence type="ECO:0000313" key="4">
    <source>
        <dbReference type="Proteomes" id="UP001141253"/>
    </source>
</evidence>
<dbReference type="Proteomes" id="UP001141253">
    <property type="component" value="Chromosome 9"/>
</dbReference>
<dbReference type="InterPro" id="IPR001202">
    <property type="entry name" value="WW_dom"/>
</dbReference>
<sequence length="139" mass="15147">MPGLGGPGVPLSSSYTFAPSSYGQPPITFNAVSQYQPIPQMHAPSIPSGGQLALSSMNQNTAPVMPIQHSGEQSSITTANVPASGIQPRPTVEALTEWKEHTPANGRRFYYNKRTKQSSWEKPFELMTLIEVSSCYWCC</sequence>
<gene>
    <name evidence="3" type="ORF">OIU77_028699</name>
</gene>
<name>A0ABQ9BIP7_9ROSI</name>
<organism evidence="3 4">
    <name type="scientific">Salix suchowensis</name>
    <dbReference type="NCBI Taxonomy" id="1278906"/>
    <lineage>
        <taxon>Eukaryota</taxon>
        <taxon>Viridiplantae</taxon>
        <taxon>Streptophyta</taxon>
        <taxon>Embryophyta</taxon>
        <taxon>Tracheophyta</taxon>
        <taxon>Spermatophyta</taxon>
        <taxon>Magnoliopsida</taxon>
        <taxon>eudicotyledons</taxon>
        <taxon>Gunneridae</taxon>
        <taxon>Pentapetalae</taxon>
        <taxon>rosids</taxon>
        <taxon>fabids</taxon>
        <taxon>Malpighiales</taxon>
        <taxon>Salicaceae</taxon>
        <taxon>Saliceae</taxon>
        <taxon>Salix</taxon>
    </lineage>
</organism>
<feature type="domain" description="WW" evidence="2">
    <location>
        <begin position="98"/>
        <end position="125"/>
    </location>
</feature>
<reference evidence="3" key="1">
    <citation type="submission" date="2022-10" db="EMBL/GenBank/DDBJ databases">
        <authorList>
            <person name="Hyden B.L."/>
            <person name="Feng K."/>
            <person name="Yates T."/>
            <person name="Jawdy S."/>
            <person name="Smart L.B."/>
            <person name="Muchero W."/>
        </authorList>
    </citation>
    <scope>NUCLEOTIDE SEQUENCE</scope>
    <source>
        <tissue evidence="3">Shoot tip</tissue>
    </source>
</reference>
<comment type="caution">
    <text evidence="3">The sequence shown here is derived from an EMBL/GenBank/DDBJ whole genome shotgun (WGS) entry which is preliminary data.</text>
</comment>
<proteinExistence type="predicted"/>
<dbReference type="SUPFAM" id="SSF51045">
    <property type="entry name" value="WW domain"/>
    <property type="match status" value="1"/>
</dbReference>
<dbReference type="PROSITE" id="PS01159">
    <property type="entry name" value="WW_DOMAIN_1"/>
    <property type="match status" value="1"/>
</dbReference>
<dbReference type="InterPro" id="IPR036020">
    <property type="entry name" value="WW_dom_sf"/>
</dbReference>
<dbReference type="EMBL" id="JAPFFI010000008">
    <property type="protein sequence ID" value="KAJ6385565.1"/>
    <property type="molecule type" value="Genomic_DNA"/>
</dbReference>
<evidence type="ECO:0000259" key="2">
    <source>
        <dbReference type="PROSITE" id="PS50020"/>
    </source>
</evidence>
<evidence type="ECO:0000313" key="3">
    <source>
        <dbReference type="EMBL" id="KAJ6385565.1"/>
    </source>
</evidence>
<feature type="compositionally biased region" description="Polar residues" evidence="1">
    <location>
        <begin position="70"/>
        <end position="81"/>
    </location>
</feature>
<evidence type="ECO:0000256" key="1">
    <source>
        <dbReference type="SAM" id="MobiDB-lite"/>
    </source>
</evidence>
<dbReference type="PROSITE" id="PS50020">
    <property type="entry name" value="WW_DOMAIN_2"/>
    <property type="match status" value="1"/>
</dbReference>
<reference evidence="3" key="2">
    <citation type="journal article" date="2023" name="Int. J. Mol. Sci.">
        <title>De Novo Assembly and Annotation of 11 Diverse Shrub Willow (Salix) Genomes Reveals Novel Gene Organization in Sex-Linked Regions.</title>
        <authorList>
            <person name="Hyden B."/>
            <person name="Feng K."/>
            <person name="Yates T.B."/>
            <person name="Jawdy S."/>
            <person name="Cereghino C."/>
            <person name="Smart L.B."/>
            <person name="Muchero W."/>
        </authorList>
    </citation>
    <scope>NUCLEOTIDE SEQUENCE</scope>
    <source>
        <tissue evidence="3">Shoot tip</tissue>
    </source>
</reference>
<feature type="region of interest" description="Disordered" evidence="1">
    <location>
        <begin position="40"/>
        <end position="88"/>
    </location>
</feature>
<accession>A0ABQ9BIP7</accession>
<dbReference type="Pfam" id="PF00397">
    <property type="entry name" value="WW"/>
    <property type="match status" value="1"/>
</dbReference>